<accession>A0A5C4TFS9</accession>
<sequence>MVAIGSHVSAIKKTWERMDALQEQALQFIAEQHPEEQITDLVYSGLVVEEDGTVRIGYDAGDTDAGRLYIYVVFNRKLVMDRTLVYETY</sequence>
<dbReference type="OrthoDB" id="3179827at2"/>
<evidence type="ECO:0000313" key="1">
    <source>
        <dbReference type="EMBL" id="TNJ67828.1"/>
    </source>
</evidence>
<reference evidence="1 2" key="1">
    <citation type="submission" date="2019-05" db="EMBL/GenBank/DDBJ databases">
        <title>We sequenced the genome of Paenibacillus hemerocallicola KCTC 33185 for further insight into its adaptation and study the phylogeny of Paenibacillus.</title>
        <authorList>
            <person name="Narsing Rao M.P."/>
        </authorList>
    </citation>
    <scope>NUCLEOTIDE SEQUENCE [LARGE SCALE GENOMIC DNA]</scope>
    <source>
        <strain evidence="1 2">KCTC 33185</strain>
    </source>
</reference>
<dbReference type="RefSeq" id="WP_139600731.1">
    <property type="nucleotide sequence ID" value="NZ_VDCQ01000003.1"/>
</dbReference>
<evidence type="ECO:0000313" key="2">
    <source>
        <dbReference type="Proteomes" id="UP000307943"/>
    </source>
</evidence>
<dbReference type="AlphaFoldDB" id="A0A5C4TFS9"/>
<name>A0A5C4TFS9_9BACL</name>
<dbReference type="Proteomes" id="UP000307943">
    <property type="component" value="Unassembled WGS sequence"/>
</dbReference>
<keyword evidence="2" id="KW-1185">Reference proteome</keyword>
<gene>
    <name evidence="1" type="ORF">FE784_03525</name>
</gene>
<proteinExistence type="predicted"/>
<organism evidence="1 2">
    <name type="scientific">Paenibacillus hemerocallicola</name>
    <dbReference type="NCBI Taxonomy" id="1172614"/>
    <lineage>
        <taxon>Bacteria</taxon>
        <taxon>Bacillati</taxon>
        <taxon>Bacillota</taxon>
        <taxon>Bacilli</taxon>
        <taxon>Bacillales</taxon>
        <taxon>Paenibacillaceae</taxon>
        <taxon>Paenibacillus</taxon>
    </lineage>
</organism>
<comment type="caution">
    <text evidence="1">The sequence shown here is derived from an EMBL/GenBank/DDBJ whole genome shotgun (WGS) entry which is preliminary data.</text>
</comment>
<dbReference type="EMBL" id="VDCQ01000003">
    <property type="protein sequence ID" value="TNJ67828.1"/>
    <property type="molecule type" value="Genomic_DNA"/>
</dbReference>
<protein>
    <submittedName>
        <fullName evidence="1">Uncharacterized protein</fullName>
    </submittedName>
</protein>